<sequence length="147" mass="17170">HILNLYKVNDFQRLEKSAVYDYLEEKLGSLPGTERSFRNYISYLVETEQLKFNSHKRIYSPVAELPYGKQLQIDFGEYRTQKGLKLYIFAAVLSASRYKYCALQDKPFTTLDLINHLLDCFQYIGGIPRELVIDQDKVMVVSENRGD</sequence>
<protein>
    <recommendedName>
        <fullName evidence="1">Integrase catalytic domain-containing protein</fullName>
    </recommendedName>
</protein>
<dbReference type="GO" id="GO:0015074">
    <property type="term" value="P:DNA integration"/>
    <property type="evidence" value="ECO:0007669"/>
    <property type="project" value="InterPro"/>
</dbReference>
<evidence type="ECO:0000259" key="1">
    <source>
        <dbReference type="PROSITE" id="PS50994"/>
    </source>
</evidence>
<dbReference type="PROSITE" id="PS50994">
    <property type="entry name" value="INTEGRASE"/>
    <property type="match status" value="1"/>
</dbReference>
<evidence type="ECO:0000313" key="2">
    <source>
        <dbReference type="EMBL" id="GAH94611.1"/>
    </source>
</evidence>
<proteinExistence type="predicted"/>
<feature type="domain" description="Integrase catalytic" evidence="1">
    <location>
        <begin position="62"/>
        <end position="147"/>
    </location>
</feature>
<dbReference type="InterPro" id="IPR001584">
    <property type="entry name" value="Integrase_cat-core"/>
</dbReference>
<dbReference type="AlphaFoldDB" id="X1JIR8"/>
<feature type="non-terminal residue" evidence="2">
    <location>
        <position position="147"/>
    </location>
</feature>
<gene>
    <name evidence="2" type="ORF">S03H2_69099</name>
</gene>
<dbReference type="EMBL" id="BARU01045575">
    <property type="protein sequence ID" value="GAH94611.1"/>
    <property type="molecule type" value="Genomic_DNA"/>
</dbReference>
<name>X1JIR8_9ZZZZ</name>
<reference evidence="2" key="1">
    <citation type="journal article" date="2014" name="Front. Microbiol.">
        <title>High frequency of phylogenetically diverse reductive dehalogenase-homologous genes in deep subseafloor sedimentary metagenomes.</title>
        <authorList>
            <person name="Kawai M."/>
            <person name="Futagami T."/>
            <person name="Toyoda A."/>
            <person name="Takaki Y."/>
            <person name="Nishi S."/>
            <person name="Hori S."/>
            <person name="Arai W."/>
            <person name="Tsubouchi T."/>
            <person name="Morono Y."/>
            <person name="Uchiyama I."/>
            <person name="Ito T."/>
            <person name="Fujiyama A."/>
            <person name="Inagaki F."/>
            <person name="Takami H."/>
        </authorList>
    </citation>
    <scope>NUCLEOTIDE SEQUENCE</scope>
    <source>
        <strain evidence="2">Expedition CK06-06</strain>
    </source>
</reference>
<accession>X1JIR8</accession>
<comment type="caution">
    <text evidence="2">The sequence shown here is derived from an EMBL/GenBank/DDBJ whole genome shotgun (WGS) entry which is preliminary data.</text>
</comment>
<feature type="non-terminal residue" evidence="2">
    <location>
        <position position="1"/>
    </location>
</feature>
<organism evidence="2">
    <name type="scientific">marine sediment metagenome</name>
    <dbReference type="NCBI Taxonomy" id="412755"/>
    <lineage>
        <taxon>unclassified sequences</taxon>
        <taxon>metagenomes</taxon>
        <taxon>ecological metagenomes</taxon>
    </lineage>
</organism>